<sequence length="277" mass="30993">MSTNGSSALFDMSKIPAPNSPNGLDAMFGIKPTVSPELPSMPKEPTSSPIASPDEHTKPNILIPLPVPFSDRYITDRQVVTKPILWDQLKNFTYGEEPDFELHIYDPTTELSVTLLPIEIWAAIRKGEELREGKNHVFHTSNDTSMYSLLAAAWNSEELVPKHLRFPTIDGTLVYPLGSKTPGPVFFGLTAHNPRYKNHVEQDMMSRRIPHVKKQTPPPPNPHNTPVASTSSKKPSRSKGFHKNGRHNHGLATAQEFMTRALLNQGLILEQELKNRK</sequence>
<gene>
    <name evidence="2" type="ORF">PC9H_011199</name>
</gene>
<dbReference type="EMBL" id="JACETU010000008">
    <property type="protein sequence ID" value="KAF7423035.1"/>
    <property type="molecule type" value="Genomic_DNA"/>
</dbReference>
<protein>
    <submittedName>
        <fullName evidence="2">Uncharacterized protein</fullName>
    </submittedName>
</protein>
<proteinExistence type="predicted"/>
<feature type="region of interest" description="Disordered" evidence="1">
    <location>
        <begin position="211"/>
        <end position="247"/>
    </location>
</feature>
<dbReference type="AlphaFoldDB" id="A0A8H6ZLA4"/>
<dbReference type="VEuPathDB" id="FungiDB:PC9H_011199"/>
<comment type="caution">
    <text evidence="2">The sequence shown here is derived from an EMBL/GenBank/DDBJ whole genome shotgun (WGS) entry which is preliminary data.</text>
</comment>
<organism evidence="2 3">
    <name type="scientific">Pleurotus ostreatus</name>
    <name type="common">Oyster mushroom</name>
    <name type="synonym">White-rot fungus</name>
    <dbReference type="NCBI Taxonomy" id="5322"/>
    <lineage>
        <taxon>Eukaryota</taxon>
        <taxon>Fungi</taxon>
        <taxon>Dikarya</taxon>
        <taxon>Basidiomycota</taxon>
        <taxon>Agaricomycotina</taxon>
        <taxon>Agaricomycetes</taxon>
        <taxon>Agaricomycetidae</taxon>
        <taxon>Agaricales</taxon>
        <taxon>Pleurotineae</taxon>
        <taxon>Pleurotaceae</taxon>
        <taxon>Pleurotus</taxon>
    </lineage>
</organism>
<keyword evidence="3" id="KW-1185">Reference proteome</keyword>
<dbReference type="OrthoDB" id="10309295at2759"/>
<dbReference type="GeneID" id="59381017"/>
<dbReference type="RefSeq" id="XP_036628067.1">
    <property type="nucleotide sequence ID" value="XM_036780684.1"/>
</dbReference>
<reference evidence="2" key="1">
    <citation type="submission" date="2019-07" db="EMBL/GenBank/DDBJ databases">
        <authorList>
            <person name="Palmer J.M."/>
        </authorList>
    </citation>
    <scope>NUCLEOTIDE SEQUENCE</scope>
    <source>
        <strain evidence="2">PC9</strain>
    </source>
</reference>
<name>A0A8H6ZLA4_PLEOS</name>
<evidence type="ECO:0000256" key="1">
    <source>
        <dbReference type="SAM" id="MobiDB-lite"/>
    </source>
</evidence>
<evidence type="ECO:0000313" key="2">
    <source>
        <dbReference type="EMBL" id="KAF7423035.1"/>
    </source>
</evidence>
<feature type="region of interest" description="Disordered" evidence="1">
    <location>
        <begin position="33"/>
        <end position="57"/>
    </location>
</feature>
<evidence type="ECO:0000313" key="3">
    <source>
        <dbReference type="Proteomes" id="UP000623687"/>
    </source>
</evidence>
<dbReference type="Proteomes" id="UP000623687">
    <property type="component" value="Unassembled WGS sequence"/>
</dbReference>
<accession>A0A8H6ZLA4</accession>
<feature type="compositionally biased region" description="Basic residues" evidence="1">
    <location>
        <begin position="234"/>
        <end position="247"/>
    </location>
</feature>